<feature type="domain" description="Helix-turn-helix" evidence="1">
    <location>
        <begin position="9"/>
        <end position="58"/>
    </location>
</feature>
<name>A0ABS7DJI0_9FIRM</name>
<dbReference type="InterPro" id="IPR010093">
    <property type="entry name" value="SinI_DNA-bd"/>
</dbReference>
<dbReference type="NCBIfam" id="TIGR01764">
    <property type="entry name" value="excise"/>
    <property type="match status" value="1"/>
</dbReference>
<proteinExistence type="predicted"/>
<dbReference type="SUPFAM" id="SSF46955">
    <property type="entry name" value="Putative DNA-binding domain"/>
    <property type="match status" value="1"/>
</dbReference>
<dbReference type="Proteomes" id="UP000719942">
    <property type="component" value="Unassembled WGS sequence"/>
</dbReference>
<dbReference type="InterPro" id="IPR036388">
    <property type="entry name" value="WH-like_DNA-bd_sf"/>
</dbReference>
<accession>A0ABS7DJI0</accession>
<protein>
    <submittedName>
        <fullName evidence="2">Helix-turn-helix domain-containing protein</fullName>
    </submittedName>
</protein>
<dbReference type="InterPro" id="IPR009061">
    <property type="entry name" value="DNA-bd_dom_put_sf"/>
</dbReference>
<dbReference type="Gene3D" id="1.10.10.10">
    <property type="entry name" value="Winged helix-like DNA-binding domain superfamily/Winged helix DNA-binding domain"/>
    <property type="match status" value="1"/>
</dbReference>
<dbReference type="Pfam" id="PF12728">
    <property type="entry name" value="HTH_17"/>
    <property type="match status" value="1"/>
</dbReference>
<evidence type="ECO:0000313" key="3">
    <source>
        <dbReference type="Proteomes" id="UP000719942"/>
    </source>
</evidence>
<gene>
    <name evidence="2" type="ORF">J5W02_00335</name>
</gene>
<dbReference type="EMBL" id="JAGFNZ010000001">
    <property type="protein sequence ID" value="MBW7571247.1"/>
    <property type="molecule type" value="Genomic_DNA"/>
</dbReference>
<keyword evidence="3" id="KW-1185">Reference proteome</keyword>
<evidence type="ECO:0000313" key="2">
    <source>
        <dbReference type="EMBL" id="MBW7571247.1"/>
    </source>
</evidence>
<evidence type="ECO:0000259" key="1">
    <source>
        <dbReference type="Pfam" id="PF12728"/>
    </source>
</evidence>
<sequence length="65" mass="7485">MEEILNDKWISIEEAADYLGVKPVTVRGWIRSGKDIPAHKIGKQWKFKRSELDTWVKSGKSAIEN</sequence>
<organism evidence="2 3">
    <name type="scientific">Caproiciproducens faecalis</name>
    <dbReference type="NCBI Taxonomy" id="2820301"/>
    <lineage>
        <taxon>Bacteria</taxon>
        <taxon>Bacillati</taxon>
        <taxon>Bacillota</taxon>
        <taxon>Clostridia</taxon>
        <taxon>Eubacteriales</taxon>
        <taxon>Acutalibacteraceae</taxon>
        <taxon>Caproiciproducens</taxon>
    </lineage>
</organism>
<dbReference type="InterPro" id="IPR041657">
    <property type="entry name" value="HTH_17"/>
</dbReference>
<dbReference type="RefSeq" id="WP_219938437.1">
    <property type="nucleotide sequence ID" value="NZ_JAGFNZ010000001.1"/>
</dbReference>
<reference evidence="2 3" key="1">
    <citation type="submission" date="2021-03" db="EMBL/GenBank/DDBJ databases">
        <title>Caproiciproducens sp. nov. isolated from feces of cow.</title>
        <authorList>
            <person name="Choi J.-Y."/>
        </authorList>
    </citation>
    <scope>NUCLEOTIDE SEQUENCE [LARGE SCALE GENOMIC DNA]</scope>
    <source>
        <strain evidence="2 3">AGMB10547</strain>
    </source>
</reference>
<comment type="caution">
    <text evidence="2">The sequence shown here is derived from an EMBL/GenBank/DDBJ whole genome shotgun (WGS) entry which is preliminary data.</text>
</comment>